<dbReference type="NCBIfam" id="NF041911">
    <property type="entry name" value="HVO_0649"/>
    <property type="match status" value="1"/>
</dbReference>
<reference evidence="1 2" key="1">
    <citation type="journal article" date="2019" name="Int. J. Syst. Evol. Microbiol.">
        <title>The Global Catalogue of Microorganisms (GCM) 10K type strain sequencing project: providing services to taxonomists for standard genome sequencing and annotation.</title>
        <authorList>
            <consortium name="The Broad Institute Genomics Platform"/>
            <consortium name="The Broad Institute Genome Sequencing Center for Infectious Disease"/>
            <person name="Wu L."/>
            <person name="Ma J."/>
        </authorList>
    </citation>
    <scope>NUCLEOTIDE SEQUENCE [LARGE SCALE GENOMIC DNA]</scope>
    <source>
        <strain evidence="1 2">GX26</strain>
    </source>
</reference>
<proteinExistence type="predicted"/>
<protein>
    <submittedName>
        <fullName evidence="1">HVO_0649 family zinc finger protein</fullName>
    </submittedName>
</protein>
<name>A0ABD5V8R2_9EURY</name>
<dbReference type="Proteomes" id="UP001596395">
    <property type="component" value="Unassembled WGS sequence"/>
</dbReference>
<accession>A0ABD5V8R2</accession>
<sequence>MSRSAGGSSLIDRLNDRYEGTDLTCPECGYHDEDGSWRASTNGRRIDYRHLCPSCGNNRIRTVTLRD</sequence>
<evidence type="ECO:0000313" key="1">
    <source>
        <dbReference type="EMBL" id="MFC6951675.1"/>
    </source>
</evidence>
<evidence type="ECO:0000313" key="2">
    <source>
        <dbReference type="Proteomes" id="UP001596395"/>
    </source>
</evidence>
<keyword evidence="2" id="KW-1185">Reference proteome</keyword>
<gene>
    <name evidence="1" type="ORF">ACFQGB_02250</name>
</gene>
<organism evidence="1 2">
    <name type="scientific">Halorubellus litoreus</name>
    <dbReference type="NCBI Taxonomy" id="755308"/>
    <lineage>
        <taxon>Archaea</taxon>
        <taxon>Methanobacteriati</taxon>
        <taxon>Methanobacteriota</taxon>
        <taxon>Stenosarchaea group</taxon>
        <taxon>Halobacteria</taxon>
        <taxon>Halobacteriales</taxon>
        <taxon>Halorubellaceae</taxon>
        <taxon>Halorubellus</taxon>
    </lineage>
</organism>
<dbReference type="RefSeq" id="WP_336348694.1">
    <property type="nucleotide sequence ID" value="NZ_JAZAQL010000001.1"/>
</dbReference>
<dbReference type="InterPro" id="IPR049696">
    <property type="entry name" value="HVO_0649-like"/>
</dbReference>
<comment type="caution">
    <text evidence="1">The sequence shown here is derived from an EMBL/GenBank/DDBJ whole genome shotgun (WGS) entry which is preliminary data.</text>
</comment>
<dbReference type="EMBL" id="JBHSXN010000001">
    <property type="protein sequence ID" value="MFC6951675.1"/>
    <property type="molecule type" value="Genomic_DNA"/>
</dbReference>
<dbReference type="AlphaFoldDB" id="A0ABD5V8R2"/>